<evidence type="ECO:0000313" key="1">
    <source>
        <dbReference type="EMBL" id="AYD68715.1"/>
    </source>
</evidence>
<dbReference type="EMBL" id="MG973074">
    <property type="protein sequence ID" value="AYD68715.1"/>
    <property type="molecule type" value="Genomic_DNA"/>
</dbReference>
<gene>
    <name evidence="1" type="ORF">pHSJD-312_00094</name>
</gene>
<proteinExistence type="predicted"/>
<reference evidence="1" key="1">
    <citation type="journal article" date="2018" name="Sci. Rep.">
        <title>Novel Clade C-I Clostridium difficile strains escape diagnostic tests, differ in pathogenicity potential and carry toxins on extrachromosomal elements.</title>
        <authorList>
            <person name="Ramirez-Vargas G."/>
            <person name="Lopez-Urena D."/>
            <person name="Badilla A."/>
            <person name="Orozco-Aguilar J."/>
            <person name="Murillo T."/>
            <person name="Rojas P."/>
            <person name="Riedel T."/>
            <person name="Overmann J."/>
            <person name="Gonzalez G."/>
            <person name="Chaves-Olarte E."/>
            <person name="Quesada-Gomez C."/>
            <person name="Rodriguez C."/>
        </authorList>
    </citation>
    <scope>NUCLEOTIDE SEQUENCE</scope>
    <source>
        <strain evidence="1">HSJD-312</strain>
        <plasmid evidence="1">pHSJD-312</plasmid>
    </source>
</reference>
<keyword evidence="1" id="KW-0614">Plasmid</keyword>
<geneLocation type="plasmid" evidence="1">
    <name>pHSJD-312</name>
</geneLocation>
<dbReference type="RefSeq" id="WP_021382332.1">
    <property type="nucleotide sequence ID" value="NZ_LJCL01000008.1"/>
</dbReference>
<sequence>MKLQFERWCEANNVKGETLKLFNEGVICYKIGAYRASFIMTYLGFQHELRNRIVTSHNKPDNIKDSYWKQIIEKVQDDNSWDTEVFNIVNRTKPDNIFLIDDDIRKKYDYWRSIRNDCAHAKGEIISNPHIESFWLFIESNYNKFVINGGKAGLLDKIRNHYDIRYTELDKDLNYIVDNILSSVKVEELQILLEDIYNMFKENDKSRVFSRENPKHGFWHCIIHSESKILRDAMMNFVKKDKDLFIEFISYHPEQISTYLSDKALARKIWTEWITDMFRFFMWVDMDGFLEEGDKSSVWICVKKLLEENIIPQNEINNFLSLIWSRKGYPGSVPYNMVELMYNYQYFNVMRMVIFDPIHNTTPLNDLDKYWYALKGIIVKLGIKDNEIILLEKLYREVPHGEVYRGLDNLLDTNKEFRTQYIEVLKKHNIEVHSKIKQKNK</sequence>
<organism evidence="1">
    <name type="scientific">Clostridioides difficile</name>
    <name type="common">Peptoclostridium difficile</name>
    <dbReference type="NCBI Taxonomy" id="1496"/>
    <lineage>
        <taxon>Bacteria</taxon>
        <taxon>Bacillati</taxon>
        <taxon>Bacillota</taxon>
        <taxon>Clostridia</taxon>
        <taxon>Peptostreptococcales</taxon>
        <taxon>Peptostreptococcaceae</taxon>
        <taxon>Clostridioides</taxon>
    </lineage>
</organism>
<dbReference type="AlphaFoldDB" id="A0A386JC57"/>
<protein>
    <submittedName>
        <fullName evidence="1">Uncharacterized protein</fullName>
    </submittedName>
</protein>
<name>A0A386JC57_CLODI</name>
<accession>A0A386JC57</accession>